<gene>
    <name evidence="3" type="ORF">METZ01_LOCUS125239</name>
</gene>
<comment type="catalytic activity">
    <reaction evidence="1">
        <text>a long-chain fatty acid + ATP + CoA = a long-chain fatty acyl-CoA + AMP + diphosphate</text>
        <dbReference type="Rhea" id="RHEA:15421"/>
        <dbReference type="ChEBI" id="CHEBI:30616"/>
        <dbReference type="ChEBI" id="CHEBI:33019"/>
        <dbReference type="ChEBI" id="CHEBI:57287"/>
        <dbReference type="ChEBI" id="CHEBI:57560"/>
        <dbReference type="ChEBI" id="CHEBI:83139"/>
        <dbReference type="ChEBI" id="CHEBI:456215"/>
        <dbReference type="EC" id="6.2.1.3"/>
    </reaction>
    <physiologicalReaction direction="left-to-right" evidence="1">
        <dbReference type="Rhea" id="RHEA:15422"/>
    </physiologicalReaction>
</comment>
<organism evidence="3">
    <name type="scientific">marine metagenome</name>
    <dbReference type="NCBI Taxonomy" id="408172"/>
    <lineage>
        <taxon>unclassified sequences</taxon>
        <taxon>metagenomes</taxon>
        <taxon>ecological metagenomes</taxon>
    </lineage>
</organism>
<dbReference type="GO" id="GO:0016020">
    <property type="term" value="C:membrane"/>
    <property type="evidence" value="ECO:0007669"/>
    <property type="project" value="TreeGrafter"/>
</dbReference>
<dbReference type="InterPro" id="IPR045851">
    <property type="entry name" value="AMP-bd_C_sf"/>
</dbReference>
<dbReference type="InterPro" id="IPR000873">
    <property type="entry name" value="AMP-dep_synth/lig_dom"/>
</dbReference>
<reference evidence="3" key="1">
    <citation type="submission" date="2018-05" db="EMBL/GenBank/DDBJ databases">
        <authorList>
            <person name="Lanie J.A."/>
            <person name="Ng W.-L."/>
            <person name="Kazmierczak K.M."/>
            <person name="Andrzejewski T.M."/>
            <person name="Davidsen T.M."/>
            <person name="Wayne K.J."/>
            <person name="Tettelin H."/>
            <person name="Glass J.I."/>
            <person name="Rusch D."/>
            <person name="Podicherti R."/>
            <person name="Tsui H.-C.T."/>
            <person name="Winkler M.E."/>
        </authorList>
    </citation>
    <scope>NUCLEOTIDE SEQUENCE</scope>
</reference>
<dbReference type="AlphaFoldDB" id="A0A381Y5Y0"/>
<feature type="domain" description="Carrier" evidence="2">
    <location>
        <begin position="585"/>
        <end position="631"/>
    </location>
</feature>
<dbReference type="Gene3D" id="3.30.300.30">
    <property type="match status" value="1"/>
</dbReference>
<dbReference type="PROSITE" id="PS00455">
    <property type="entry name" value="AMP_BINDING"/>
    <property type="match status" value="1"/>
</dbReference>
<dbReference type="PROSITE" id="PS50075">
    <property type="entry name" value="CARRIER"/>
    <property type="match status" value="1"/>
</dbReference>
<dbReference type="EMBL" id="UINC01017455">
    <property type="protein sequence ID" value="SVA72385.1"/>
    <property type="molecule type" value="Genomic_DNA"/>
</dbReference>
<dbReference type="GO" id="GO:0004467">
    <property type="term" value="F:long-chain fatty acid-CoA ligase activity"/>
    <property type="evidence" value="ECO:0007669"/>
    <property type="project" value="UniProtKB-EC"/>
</dbReference>
<name>A0A381Y5Y0_9ZZZZ</name>
<evidence type="ECO:0000313" key="3">
    <source>
        <dbReference type="EMBL" id="SVA72385.1"/>
    </source>
</evidence>
<dbReference type="PANTHER" id="PTHR43272:SF52">
    <property type="entry name" value="AMP-DEPENDENT SYNTHETASE_LIGASE DOMAIN-CONTAINING PROTEIN"/>
    <property type="match status" value="1"/>
</dbReference>
<feature type="non-terminal residue" evidence="3">
    <location>
        <position position="1"/>
    </location>
</feature>
<dbReference type="InterPro" id="IPR009081">
    <property type="entry name" value="PP-bd_ACP"/>
</dbReference>
<dbReference type="PANTHER" id="PTHR43272">
    <property type="entry name" value="LONG-CHAIN-FATTY-ACID--COA LIGASE"/>
    <property type="match status" value="1"/>
</dbReference>
<evidence type="ECO:0000259" key="2">
    <source>
        <dbReference type="PROSITE" id="PS50075"/>
    </source>
</evidence>
<protein>
    <recommendedName>
        <fullName evidence="2">Carrier domain-containing protein</fullName>
    </recommendedName>
</protein>
<proteinExistence type="predicted"/>
<dbReference type="InterPro" id="IPR020845">
    <property type="entry name" value="AMP-binding_CS"/>
</dbReference>
<dbReference type="InterPro" id="IPR042099">
    <property type="entry name" value="ANL_N_sf"/>
</dbReference>
<feature type="non-terminal residue" evidence="3">
    <location>
        <position position="631"/>
    </location>
</feature>
<evidence type="ECO:0000256" key="1">
    <source>
        <dbReference type="ARBA" id="ARBA00024484"/>
    </source>
</evidence>
<dbReference type="SUPFAM" id="SSF56801">
    <property type="entry name" value="Acetyl-CoA synthetase-like"/>
    <property type="match status" value="1"/>
</dbReference>
<accession>A0A381Y5Y0</accession>
<dbReference type="Pfam" id="PF00501">
    <property type="entry name" value="AMP-binding"/>
    <property type="match status" value="1"/>
</dbReference>
<dbReference type="Gene3D" id="3.40.50.12780">
    <property type="entry name" value="N-terminal domain of ligase-like"/>
    <property type="match status" value="1"/>
</dbReference>
<sequence>MSSEADYLSTVYQHALSRPEAVAFEHVLDNEITRLAYGDLIDRVQQLGEALRSSGLGDGSRVALCMENRPAWPVAYLAVWYSGGVTVPLDTAPDESILARLIEHSGSVACVTSIPLAPKIQTACKTLEARPLLLVPEHDGATGFEDCTSFASFIDQHGTSSSIWNPSAANKSDLGTIMYTSGTTGNPKGVMIRQSAVLENLRAGIRRVHFSPKDRILGVLPLFHVLPLITNCLGPLYLGARVVFLQELTADGIIAAFRRHRITVFVCVPAFFYRFHDKLTQTIERSPWLRRNIARALIKVSGWVRRRFGWSIGRSLLKKAHQPFGDDMRLFVTGGAKMNAEVFDDFLDWGFQLAQGYGLTESTAILTATPLDELRGDTVGRPVDGVSLQIDGPGDDGIGEVWARGPSLMDGYYRNPEATAEALNDGWLRTGDLGRILLDGHLQITGRAKDLIVLASGKNIYPDELEGHYGQGELVEEICIVGIADEAGRGERLHAVVVPDLQAARDRGYVNVREMIKWDLESIGAKLPGPQRLTSLEIRSEPLPRTPSQKIKRFVLQQEIAERGVVEATDTAPASRSVLKQSESADLPEWTDEVRSIVARYAKAASVSIDQHLDLDLGLGSLDRIELFAEL</sequence>